<comment type="caution">
    <text evidence="4">The sequence shown here is derived from an EMBL/GenBank/DDBJ whole genome shotgun (WGS) entry which is preliminary data.</text>
</comment>
<feature type="repeat" description="ANK" evidence="3">
    <location>
        <begin position="209"/>
        <end position="242"/>
    </location>
</feature>
<dbReference type="PROSITE" id="PS50088">
    <property type="entry name" value="ANK_REPEAT"/>
    <property type="match status" value="6"/>
</dbReference>
<evidence type="ECO:0000256" key="2">
    <source>
        <dbReference type="ARBA" id="ARBA00023043"/>
    </source>
</evidence>
<dbReference type="AlphaFoldDB" id="A0A3N1M5F3"/>
<dbReference type="Proteomes" id="UP000278222">
    <property type="component" value="Unassembled WGS sequence"/>
</dbReference>
<reference evidence="4 5" key="1">
    <citation type="submission" date="2018-11" db="EMBL/GenBank/DDBJ databases">
        <title>Genomic Encyclopedia of Type Strains, Phase IV (KMG-IV): sequencing the most valuable type-strain genomes for metagenomic binning, comparative biology and taxonomic classification.</title>
        <authorList>
            <person name="Goeker M."/>
        </authorList>
    </citation>
    <scope>NUCLEOTIDE SEQUENCE [LARGE SCALE GENOMIC DNA]</scope>
    <source>
        <strain evidence="4 5">DSM 5900</strain>
    </source>
</reference>
<dbReference type="SMART" id="SM00248">
    <property type="entry name" value="ANK"/>
    <property type="match status" value="6"/>
</dbReference>
<evidence type="ECO:0000313" key="4">
    <source>
        <dbReference type="EMBL" id="ROQ01022.1"/>
    </source>
</evidence>
<protein>
    <submittedName>
        <fullName evidence="4">Ankyrin repeat protein</fullName>
    </submittedName>
</protein>
<keyword evidence="5" id="KW-1185">Reference proteome</keyword>
<feature type="repeat" description="ANK" evidence="3">
    <location>
        <begin position="303"/>
        <end position="335"/>
    </location>
</feature>
<dbReference type="SUPFAM" id="SSF48403">
    <property type="entry name" value="Ankyrin repeat"/>
    <property type="match status" value="1"/>
</dbReference>
<sequence>MTGAAGDSAPLDALLDAAEQGDAARLRHLLNAHPDLIDARSGDFQQQTALHKAAWRNHPACVRLLLDRGAAVDIRDGADNALALHFAAEAADLAVVRVLVEAGADVVGAGDDHQLGVLGWATCLGWVREDVADYLLAKGAQLDPWSAVALGRVEAVRGFLAGDPALVAARMSASEHRRTVLHHAAAKDRPAVVRLLLDAGADPNATDLAGATPVATAAREGAGESVIAMLLQAGGRLDFAAAVHLGRHELAEAMLRDRPGRIGPDGEDTIVLHLAVSRRKVEAVRWLIEHGVAVDAKRVLWDCNHTALHCTAADGSVDIARMLLDAGADPGVRDDKYGSTVLGWADFCRQADVARLLRERGVKE</sequence>
<gene>
    <name evidence="4" type="ORF">EDC65_0194</name>
</gene>
<dbReference type="PROSITE" id="PS50297">
    <property type="entry name" value="ANK_REP_REGION"/>
    <property type="match status" value="4"/>
</dbReference>
<dbReference type="InterPro" id="IPR002110">
    <property type="entry name" value="Ankyrin_rpt"/>
</dbReference>
<evidence type="ECO:0000256" key="3">
    <source>
        <dbReference type="PROSITE-ProRule" id="PRU00023"/>
    </source>
</evidence>
<organism evidence="4 5">
    <name type="scientific">Stella humosa</name>
    <dbReference type="NCBI Taxonomy" id="94"/>
    <lineage>
        <taxon>Bacteria</taxon>
        <taxon>Pseudomonadati</taxon>
        <taxon>Pseudomonadota</taxon>
        <taxon>Alphaproteobacteria</taxon>
        <taxon>Rhodospirillales</taxon>
        <taxon>Stellaceae</taxon>
        <taxon>Stella</taxon>
    </lineage>
</organism>
<accession>A0A3N1M5F3</accession>
<feature type="repeat" description="ANK" evidence="3">
    <location>
        <begin position="79"/>
        <end position="106"/>
    </location>
</feature>
<dbReference type="PANTHER" id="PTHR24173:SF61">
    <property type="entry name" value="ANKYRIN 2"/>
    <property type="match status" value="1"/>
</dbReference>
<dbReference type="InterPro" id="IPR036770">
    <property type="entry name" value="Ankyrin_rpt-contain_sf"/>
</dbReference>
<evidence type="ECO:0000256" key="1">
    <source>
        <dbReference type="ARBA" id="ARBA00022737"/>
    </source>
</evidence>
<evidence type="ECO:0000313" key="5">
    <source>
        <dbReference type="Proteomes" id="UP000278222"/>
    </source>
</evidence>
<name>A0A3N1M5F3_9PROT</name>
<dbReference type="RefSeq" id="WP_123687828.1">
    <property type="nucleotide sequence ID" value="NZ_AP019700.1"/>
</dbReference>
<dbReference type="Pfam" id="PF12796">
    <property type="entry name" value="Ank_2"/>
    <property type="match status" value="3"/>
</dbReference>
<feature type="repeat" description="ANK" evidence="3">
    <location>
        <begin position="176"/>
        <end position="208"/>
    </location>
</feature>
<feature type="repeat" description="ANK" evidence="3">
    <location>
        <begin position="45"/>
        <end position="77"/>
    </location>
</feature>
<keyword evidence="1" id="KW-0677">Repeat</keyword>
<dbReference type="PANTHER" id="PTHR24173">
    <property type="entry name" value="ANKYRIN REPEAT CONTAINING"/>
    <property type="match status" value="1"/>
</dbReference>
<dbReference type="EMBL" id="RJKX01000011">
    <property type="protein sequence ID" value="ROQ01022.1"/>
    <property type="molecule type" value="Genomic_DNA"/>
</dbReference>
<feature type="repeat" description="ANK" evidence="3">
    <location>
        <begin position="267"/>
        <end position="299"/>
    </location>
</feature>
<dbReference type="Gene3D" id="1.25.40.20">
    <property type="entry name" value="Ankyrin repeat-containing domain"/>
    <property type="match status" value="3"/>
</dbReference>
<keyword evidence="2 3" id="KW-0040">ANK repeat</keyword>
<proteinExistence type="predicted"/>
<dbReference type="OrthoDB" id="671583at2"/>